<evidence type="ECO:0000313" key="5">
    <source>
        <dbReference type="Proteomes" id="UP000815325"/>
    </source>
</evidence>
<sequence length="204" mass="21456">RAGGPNNYLVPLDPLVKAFMTEFHKRIDKNIAHLNALFKAGDLDRDGIINYDEFVTLIRTAAPDVTERLVTKAYTEAVRHQPSACYQVPCSTFVEVARTFGFDRWKVDASAFASVLPGMGPAGGAALLAEGGVPALLSAGKGLNRPTSSGSQATNQQPLSPPGSADGKAGSSSPDRQASSGPGGLLRGIERFDTERGIKACLEA</sequence>
<dbReference type="Proteomes" id="UP000815325">
    <property type="component" value="Unassembled WGS sequence"/>
</dbReference>
<accession>A0ABQ7G5I8</accession>
<comment type="caution">
    <text evidence="4">The sequence shown here is derived from an EMBL/GenBank/DDBJ whole genome shotgun (WGS) entry which is preliminary data.</text>
</comment>
<dbReference type="InterPro" id="IPR011992">
    <property type="entry name" value="EF-hand-dom_pair"/>
</dbReference>
<dbReference type="Gene3D" id="1.10.238.10">
    <property type="entry name" value="EF-hand"/>
    <property type="match status" value="1"/>
</dbReference>
<evidence type="ECO:0000256" key="2">
    <source>
        <dbReference type="SAM" id="MobiDB-lite"/>
    </source>
</evidence>
<dbReference type="InterPro" id="IPR018247">
    <property type="entry name" value="EF_Hand_1_Ca_BS"/>
</dbReference>
<dbReference type="SMART" id="SM00054">
    <property type="entry name" value="EFh"/>
    <property type="match status" value="1"/>
</dbReference>
<dbReference type="SUPFAM" id="SSF47473">
    <property type="entry name" value="EF-hand"/>
    <property type="match status" value="1"/>
</dbReference>
<dbReference type="EMBL" id="MU070104">
    <property type="protein sequence ID" value="KAF5829883.1"/>
    <property type="molecule type" value="Genomic_DNA"/>
</dbReference>
<protein>
    <recommendedName>
        <fullName evidence="3">EF-hand domain-containing protein</fullName>
    </recommendedName>
</protein>
<dbReference type="PANTHER" id="PTHR34894">
    <property type="entry name" value="SAM-DEPENDENT METHYLTRANSFERASE RSMI, CONSERVED SITE"/>
    <property type="match status" value="1"/>
</dbReference>
<proteinExistence type="predicted"/>
<dbReference type="InterPro" id="IPR002048">
    <property type="entry name" value="EF_hand_dom"/>
</dbReference>
<keyword evidence="1" id="KW-0106">Calcium</keyword>
<evidence type="ECO:0000313" key="4">
    <source>
        <dbReference type="EMBL" id="KAF5829883.1"/>
    </source>
</evidence>
<dbReference type="PROSITE" id="PS50222">
    <property type="entry name" value="EF_HAND_2"/>
    <property type="match status" value="1"/>
</dbReference>
<evidence type="ECO:0000256" key="1">
    <source>
        <dbReference type="ARBA" id="ARBA00022837"/>
    </source>
</evidence>
<dbReference type="PANTHER" id="PTHR34894:SF5">
    <property type="entry name" value="EF-HAND DOMAIN-CONTAINING PROTEIN"/>
    <property type="match status" value="1"/>
</dbReference>
<feature type="non-terminal residue" evidence="4">
    <location>
        <position position="1"/>
    </location>
</feature>
<reference evidence="4" key="1">
    <citation type="submission" date="2017-08" db="EMBL/GenBank/DDBJ databases">
        <authorList>
            <person name="Polle J.E."/>
            <person name="Barry K."/>
            <person name="Cushman J."/>
            <person name="Schmutz J."/>
            <person name="Tran D."/>
            <person name="Hathwaick L.T."/>
            <person name="Yim W.C."/>
            <person name="Jenkins J."/>
            <person name="Mckie-Krisberg Z.M."/>
            <person name="Prochnik S."/>
            <person name="Lindquist E."/>
            <person name="Dockter R.B."/>
            <person name="Adam C."/>
            <person name="Molina H."/>
            <person name="Bunkerborg J."/>
            <person name="Jin E."/>
            <person name="Buchheim M."/>
            <person name="Magnuson J."/>
        </authorList>
    </citation>
    <scope>NUCLEOTIDE SEQUENCE</scope>
    <source>
        <strain evidence="4">CCAP 19/18</strain>
    </source>
</reference>
<dbReference type="PROSITE" id="PS00018">
    <property type="entry name" value="EF_HAND_1"/>
    <property type="match status" value="1"/>
</dbReference>
<organism evidence="4 5">
    <name type="scientific">Dunaliella salina</name>
    <name type="common">Green alga</name>
    <name type="synonym">Protococcus salinus</name>
    <dbReference type="NCBI Taxonomy" id="3046"/>
    <lineage>
        <taxon>Eukaryota</taxon>
        <taxon>Viridiplantae</taxon>
        <taxon>Chlorophyta</taxon>
        <taxon>core chlorophytes</taxon>
        <taxon>Chlorophyceae</taxon>
        <taxon>CS clade</taxon>
        <taxon>Chlamydomonadales</taxon>
        <taxon>Dunaliellaceae</taxon>
        <taxon>Dunaliella</taxon>
    </lineage>
</organism>
<feature type="domain" description="EF-hand" evidence="3">
    <location>
        <begin position="29"/>
        <end position="64"/>
    </location>
</feature>
<name>A0ABQ7G5I8_DUNSA</name>
<feature type="compositionally biased region" description="Polar residues" evidence="2">
    <location>
        <begin position="145"/>
        <end position="158"/>
    </location>
</feature>
<evidence type="ECO:0000259" key="3">
    <source>
        <dbReference type="PROSITE" id="PS50222"/>
    </source>
</evidence>
<gene>
    <name evidence="4" type="ORF">DUNSADRAFT_15346</name>
</gene>
<feature type="region of interest" description="Disordered" evidence="2">
    <location>
        <begin position="139"/>
        <end position="191"/>
    </location>
</feature>
<feature type="compositionally biased region" description="Polar residues" evidence="2">
    <location>
        <begin position="170"/>
        <end position="180"/>
    </location>
</feature>
<keyword evidence="5" id="KW-1185">Reference proteome</keyword>